<reference evidence="2 3" key="1">
    <citation type="journal article" date="2023" name="Plants (Basel)">
        <title>Bridging the Gap: Combining Genomics and Transcriptomics Approaches to Understand Stylosanthes scabra, an Orphan Legume from the Brazilian Caatinga.</title>
        <authorList>
            <person name="Ferreira-Neto J.R.C."/>
            <person name="da Silva M.D."/>
            <person name="Binneck E."/>
            <person name="de Melo N.F."/>
            <person name="da Silva R.H."/>
            <person name="de Melo A.L.T.M."/>
            <person name="Pandolfi V."/>
            <person name="Bustamante F.O."/>
            <person name="Brasileiro-Vidal A.C."/>
            <person name="Benko-Iseppon A.M."/>
        </authorList>
    </citation>
    <scope>NUCLEOTIDE SEQUENCE [LARGE SCALE GENOMIC DNA]</scope>
    <source>
        <tissue evidence="2">Leaves</tissue>
    </source>
</reference>
<feature type="compositionally biased region" description="Basic and acidic residues" evidence="1">
    <location>
        <begin position="36"/>
        <end position="48"/>
    </location>
</feature>
<protein>
    <submittedName>
        <fullName evidence="2">Uncharacterized protein</fullName>
    </submittedName>
</protein>
<comment type="caution">
    <text evidence="2">The sequence shown here is derived from an EMBL/GenBank/DDBJ whole genome shotgun (WGS) entry which is preliminary data.</text>
</comment>
<dbReference type="Proteomes" id="UP001341840">
    <property type="component" value="Unassembled WGS sequence"/>
</dbReference>
<dbReference type="EMBL" id="JASCZI010002993">
    <property type="protein sequence ID" value="MED6116583.1"/>
    <property type="molecule type" value="Genomic_DNA"/>
</dbReference>
<sequence>MDQKASAENRVLQLNELDEFRNEAYKTPKSRKRRLRSDMTRKSSGEHLNRVKKCYFTTQ</sequence>
<feature type="non-terminal residue" evidence="2">
    <location>
        <position position="59"/>
    </location>
</feature>
<evidence type="ECO:0000313" key="2">
    <source>
        <dbReference type="EMBL" id="MED6116583.1"/>
    </source>
</evidence>
<evidence type="ECO:0000256" key="1">
    <source>
        <dbReference type="SAM" id="MobiDB-lite"/>
    </source>
</evidence>
<gene>
    <name evidence="2" type="ORF">PIB30_101580</name>
</gene>
<feature type="region of interest" description="Disordered" evidence="1">
    <location>
        <begin position="26"/>
        <end position="48"/>
    </location>
</feature>
<keyword evidence="3" id="KW-1185">Reference proteome</keyword>
<proteinExistence type="predicted"/>
<name>A0ABU6QXT9_9FABA</name>
<organism evidence="2 3">
    <name type="scientific">Stylosanthes scabra</name>
    <dbReference type="NCBI Taxonomy" id="79078"/>
    <lineage>
        <taxon>Eukaryota</taxon>
        <taxon>Viridiplantae</taxon>
        <taxon>Streptophyta</taxon>
        <taxon>Embryophyta</taxon>
        <taxon>Tracheophyta</taxon>
        <taxon>Spermatophyta</taxon>
        <taxon>Magnoliopsida</taxon>
        <taxon>eudicotyledons</taxon>
        <taxon>Gunneridae</taxon>
        <taxon>Pentapetalae</taxon>
        <taxon>rosids</taxon>
        <taxon>fabids</taxon>
        <taxon>Fabales</taxon>
        <taxon>Fabaceae</taxon>
        <taxon>Papilionoideae</taxon>
        <taxon>50 kb inversion clade</taxon>
        <taxon>dalbergioids sensu lato</taxon>
        <taxon>Dalbergieae</taxon>
        <taxon>Pterocarpus clade</taxon>
        <taxon>Stylosanthes</taxon>
    </lineage>
</organism>
<evidence type="ECO:0000313" key="3">
    <source>
        <dbReference type="Proteomes" id="UP001341840"/>
    </source>
</evidence>
<accession>A0ABU6QXT9</accession>